<dbReference type="RefSeq" id="WP_380218384.1">
    <property type="nucleotide sequence ID" value="NZ_JBHTBN010000006.1"/>
</dbReference>
<keyword evidence="1" id="KW-0812">Transmembrane</keyword>
<keyword evidence="3" id="KW-1185">Reference proteome</keyword>
<comment type="caution">
    <text evidence="2">The sequence shown here is derived from an EMBL/GenBank/DDBJ whole genome shotgun (WGS) entry which is preliminary data.</text>
</comment>
<proteinExistence type="predicted"/>
<dbReference type="Proteomes" id="UP001596415">
    <property type="component" value="Unassembled WGS sequence"/>
</dbReference>
<feature type="transmembrane region" description="Helical" evidence="1">
    <location>
        <begin position="12"/>
        <end position="39"/>
    </location>
</feature>
<name>A0ABW2MTY8_9FLAO</name>
<sequence length="164" mass="18317">MPQNSPPTTAKGFVQLLSVIHLVFFGIVLAFAVFAFFFSENVGLELEEVNGFFIIGIPVLLIGSIVLGNFLFKKILAQAHDKIALKEKLQIYQISTFIRYVLVEGPALFALMALILTGNLVYLLLASICLVYLYYLKPGKEKIKQDLQLSGEALRKFTNDSEKL</sequence>
<evidence type="ECO:0000313" key="3">
    <source>
        <dbReference type="Proteomes" id="UP001596415"/>
    </source>
</evidence>
<protein>
    <recommendedName>
        <fullName evidence="4">MFS transporter</fullName>
    </recommendedName>
</protein>
<gene>
    <name evidence="2" type="ORF">ACFQO1_12015</name>
</gene>
<keyword evidence="1" id="KW-1133">Transmembrane helix</keyword>
<keyword evidence="1" id="KW-0472">Membrane</keyword>
<evidence type="ECO:0008006" key="4">
    <source>
        <dbReference type="Google" id="ProtNLM"/>
    </source>
</evidence>
<organism evidence="2 3">
    <name type="scientific">Jejudonia soesokkakensis</name>
    <dbReference type="NCBI Taxonomy" id="1323432"/>
    <lineage>
        <taxon>Bacteria</taxon>
        <taxon>Pseudomonadati</taxon>
        <taxon>Bacteroidota</taxon>
        <taxon>Flavobacteriia</taxon>
        <taxon>Flavobacteriales</taxon>
        <taxon>Flavobacteriaceae</taxon>
        <taxon>Jejudonia</taxon>
    </lineage>
</organism>
<feature type="transmembrane region" description="Helical" evidence="1">
    <location>
        <begin position="92"/>
        <end position="114"/>
    </location>
</feature>
<feature type="transmembrane region" description="Helical" evidence="1">
    <location>
        <begin position="120"/>
        <end position="136"/>
    </location>
</feature>
<dbReference type="EMBL" id="JBHTBN010000006">
    <property type="protein sequence ID" value="MFC7358417.1"/>
    <property type="molecule type" value="Genomic_DNA"/>
</dbReference>
<feature type="transmembrane region" description="Helical" evidence="1">
    <location>
        <begin position="51"/>
        <end position="72"/>
    </location>
</feature>
<reference evidence="3" key="1">
    <citation type="journal article" date="2019" name="Int. J. Syst. Evol. Microbiol.">
        <title>The Global Catalogue of Microorganisms (GCM) 10K type strain sequencing project: providing services to taxonomists for standard genome sequencing and annotation.</title>
        <authorList>
            <consortium name="The Broad Institute Genomics Platform"/>
            <consortium name="The Broad Institute Genome Sequencing Center for Infectious Disease"/>
            <person name="Wu L."/>
            <person name="Ma J."/>
        </authorList>
    </citation>
    <scope>NUCLEOTIDE SEQUENCE [LARGE SCALE GENOMIC DNA]</scope>
    <source>
        <strain evidence="3">CGMCC 1.16306</strain>
    </source>
</reference>
<accession>A0ABW2MTY8</accession>
<evidence type="ECO:0000313" key="2">
    <source>
        <dbReference type="EMBL" id="MFC7358417.1"/>
    </source>
</evidence>
<evidence type="ECO:0000256" key="1">
    <source>
        <dbReference type="SAM" id="Phobius"/>
    </source>
</evidence>